<accession>A0A381SDB7</accession>
<dbReference type="AlphaFoldDB" id="A0A381SDB7"/>
<sequence>MNIKGIIDPLTIGAAASELGMTLVKAIPRLVNAAAPRIIVKKNAAIELDGRPTSNA</sequence>
<dbReference type="EMBL" id="UINC01002966">
    <property type="protein sequence ID" value="SVA02065.1"/>
    <property type="molecule type" value="Genomic_DNA"/>
</dbReference>
<reference evidence="1" key="1">
    <citation type="submission" date="2018-05" db="EMBL/GenBank/DDBJ databases">
        <authorList>
            <person name="Lanie J.A."/>
            <person name="Ng W.-L."/>
            <person name="Kazmierczak K.M."/>
            <person name="Andrzejewski T.M."/>
            <person name="Davidsen T.M."/>
            <person name="Wayne K.J."/>
            <person name="Tettelin H."/>
            <person name="Glass J.I."/>
            <person name="Rusch D."/>
            <person name="Podicherti R."/>
            <person name="Tsui H.-C.T."/>
            <person name="Winkler M.E."/>
        </authorList>
    </citation>
    <scope>NUCLEOTIDE SEQUENCE</scope>
</reference>
<proteinExistence type="predicted"/>
<feature type="non-terminal residue" evidence="1">
    <location>
        <position position="56"/>
    </location>
</feature>
<gene>
    <name evidence="1" type="ORF">METZ01_LOCUS54919</name>
</gene>
<organism evidence="1">
    <name type="scientific">marine metagenome</name>
    <dbReference type="NCBI Taxonomy" id="408172"/>
    <lineage>
        <taxon>unclassified sequences</taxon>
        <taxon>metagenomes</taxon>
        <taxon>ecological metagenomes</taxon>
    </lineage>
</organism>
<evidence type="ECO:0000313" key="1">
    <source>
        <dbReference type="EMBL" id="SVA02065.1"/>
    </source>
</evidence>
<protein>
    <submittedName>
        <fullName evidence="1">Uncharacterized protein</fullName>
    </submittedName>
</protein>
<name>A0A381SDB7_9ZZZZ</name>